<proteinExistence type="predicted"/>
<evidence type="ECO:0000313" key="2">
    <source>
        <dbReference type="Proteomes" id="UP001592582"/>
    </source>
</evidence>
<sequence length="103" mass="10940">MRKLTFIAGLALGYVLGTRAGRERYEQLRKTARDLSQAPTVQSATRSAKQAVGTATGKAADAVVGKVGDKLPSSLTERVPYLRDRVNAADSDGTTDAWGSTSR</sequence>
<dbReference type="EMBL" id="JBHEZX010000004">
    <property type="protein sequence ID" value="MFC1409931.1"/>
    <property type="molecule type" value="Genomic_DNA"/>
</dbReference>
<accession>A0ABV6V874</accession>
<name>A0ABV6V874_9ACTN</name>
<reference evidence="1 2" key="1">
    <citation type="submission" date="2024-09" db="EMBL/GenBank/DDBJ databases">
        <authorList>
            <person name="Lee S.D."/>
        </authorList>
    </citation>
    <scope>NUCLEOTIDE SEQUENCE [LARGE SCALE GENOMIC DNA]</scope>
    <source>
        <strain evidence="1 2">N1-1</strain>
    </source>
</reference>
<organism evidence="1 2">
    <name type="scientific">Streptacidiphilus alkalitolerans</name>
    <dbReference type="NCBI Taxonomy" id="3342712"/>
    <lineage>
        <taxon>Bacteria</taxon>
        <taxon>Bacillati</taxon>
        <taxon>Actinomycetota</taxon>
        <taxon>Actinomycetes</taxon>
        <taxon>Kitasatosporales</taxon>
        <taxon>Streptomycetaceae</taxon>
        <taxon>Streptacidiphilus</taxon>
    </lineage>
</organism>
<evidence type="ECO:0000313" key="1">
    <source>
        <dbReference type="EMBL" id="MFC1409931.1"/>
    </source>
</evidence>
<dbReference type="Proteomes" id="UP001592582">
    <property type="component" value="Unassembled WGS sequence"/>
</dbReference>
<gene>
    <name evidence="1" type="ORF">ACEZDG_11650</name>
</gene>
<comment type="caution">
    <text evidence="1">The sequence shown here is derived from an EMBL/GenBank/DDBJ whole genome shotgun (WGS) entry which is preliminary data.</text>
</comment>
<protein>
    <submittedName>
        <fullName evidence="1">YtxH domain-containing protein</fullName>
    </submittedName>
</protein>
<keyword evidence="2" id="KW-1185">Reference proteome</keyword>